<keyword evidence="2" id="KW-0472">Membrane</keyword>
<dbReference type="AlphaFoldDB" id="A0A9P5H6A3"/>
<feature type="transmembrane region" description="Helical" evidence="2">
    <location>
        <begin position="32"/>
        <end position="52"/>
    </location>
</feature>
<organism evidence="3 4">
    <name type="scientific">Cylindrodendrum hubeiense</name>
    <dbReference type="NCBI Taxonomy" id="595255"/>
    <lineage>
        <taxon>Eukaryota</taxon>
        <taxon>Fungi</taxon>
        <taxon>Dikarya</taxon>
        <taxon>Ascomycota</taxon>
        <taxon>Pezizomycotina</taxon>
        <taxon>Sordariomycetes</taxon>
        <taxon>Hypocreomycetidae</taxon>
        <taxon>Hypocreales</taxon>
        <taxon>Nectriaceae</taxon>
        <taxon>Cylindrodendrum</taxon>
    </lineage>
</organism>
<dbReference type="Proteomes" id="UP000722485">
    <property type="component" value="Unassembled WGS sequence"/>
</dbReference>
<evidence type="ECO:0000313" key="4">
    <source>
        <dbReference type="Proteomes" id="UP000722485"/>
    </source>
</evidence>
<accession>A0A9P5H6A3</accession>
<dbReference type="OrthoDB" id="4156595at2759"/>
<feature type="compositionally biased region" description="Low complexity" evidence="1">
    <location>
        <begin position="1"/>
        <end position="17"/>
    </location>
</feature>
<sequence>MATVFSSCPSPSPVNVSDIGPGAQRPKQPSTLYSMVMTPVNLVVFLLSLALVDLRYTLARTSNSHGGAGDAPSGFVHQWLSRWLPSWVAQRLDRLVSLFRGQPYRDPRDASGGRWHYHSKQKKLLKMEADEAFQLRGTVLAVLVVLAAAATVIFSYVASRAYYALVALNPALS</sequence>
<gene>
    <name evidence="3" type="ORF">G7Z17_g9689</name>
</gene>
<protein>
    <submittedName>
        <fullName evidence="3">Uncharacterized protein</fullName>
    </submittedName>
</protein>
<comment type="caution">
    <text evidence="3">The sequence shown here is derived from an EMBL/GenBank/DDBJ whole genome shotgun (WGS) entry which is preliminary data.</text>
</comment>
<keyword evidence="2" id="KW-1133">Transmembrane helix</keyword>
<keyword evidence="4" id="KW-1185">Reference proteome</keyword>
<keyword evidence="2" id="KW-0812">Transmembrane</keyword>
<evidence type="ECO:0000256" key="2">
    <source>
        <dbReference type="SAM" id="Phobius"/>
    </source>
</evidence>
<feature type="transmembrane region" description="Helical" evidence="2">
    <location>
        <begin position="133"/>
        <end position="158"/>
    </location>
</feature>
<evidence type="ECO:0000256" key="1">
    <source>
        <dbReference type="SAM" id="MobiDB-lite"/>
    </source>
</evidence>
<dbReference type="EMBL" id="JAANBB010000286">
    <property type="protein sequence ID" value="KAF7544773.1"/>
    <property type="molecule type" value="Genomic_DNA"/>
</dbReference>
<reference evidence="3" key="1">
    <citation type="submission" date="2020-03" db="EMBL/GenBank/DDBJ databases">
        <title>Draft Genome Sequence of Cylindrodendrum hubeiense.</title>
        <authorList>
            <person name="Buettner E."/>
            <person name="Kellner H."/>
        </authorList>
    </citation>
    <scope>NUCLEOTIDE SEQUENCE</scope>
    <source>
        <strain evidence="3">IHI 201604</strain>
    </source>
</reference>
<feature type="region of interest" description="Disordered" evidence="1">
    <location>
        <begin position="1"/>
        <end position="23"/>
    </location>
</feature>
<proteinExistence type="predicted"/>
<evidence type="ECO:0000313" key="3">
    <source>
        <dbReference type="EMBL" id="KAF7544773.1"/>
    </source>
</evidence>
<name>A0A9P5H6A3_9HYPO</name>